<dbReference type="PANTHER" id="PTHR11599">
    <property type="entry name" value="PROTEASOME SUBUNIT ALPHA/BETA"/>
    <property type="match status" value="1"/>
</dbReference>
<evidence type="ECO:0000256" key="1">
    <source>
        <dbReference type="ARBA" id="ARBA00022942"/>
    </source>
</evidence>
<dbReference type="GO" id="GO:0051603">
    <property type="term" value="P:proteolysis involved in protein catabolic process"/>
    <property type="evidence" value="ECO:0007669"/>
    <property type="project" value="InterPro"/>
</dbReference>
<dbReference type="Gene3D" id="3.60.20.10">
    <property type="entry name" value="Glutamine Phosphoribosylpyrophosphate, subunit 1, domain 1"/>
    <property type="match status" value="1"/>
</dbReference>
<organism evidence="2 3">
    <name type="scientific">Pseudoloma neurophilia</name>
    <dbReference type="NCBI Taxonomy" id="146866"/>
    <lineage>
        <taxon>Eukaryota</taxon>
        <taxon>Fungi</taxon>
        <taxon>Fungi incertae sedis</taxon>
        <taxon>Microsporidia</taxon>
        <taxon>Pseudoloma</taxon>
    </lineage>
</organism>
<dbReference type="SUPFAM" id="SSF56235">
    <property type="entry name" value="N-terminal nucleophile aminohydrolases (Ntn hydrolases)"/>
    <property type="match status" value="1"/>
</dbReference>
<dbReference type="EMBL" id="LGUB01000398">
    <property type="protein sequence ID" value="KRH93292.1"/>
    <property type="molecule type" value="Genomic_DNA"/>
</dbReference>
<sequence>MSLIDFGPIYTNTGAILQIDYATKCAESGSTVIGINTKYGLIVCVEKPIDSVLYKIKEEKRIKKFRSNVLLVGSGLLHDLEPIETQANQRLGLAEKYRQFISANEIKNAISASVHDFTIYYGVRPVGCHLMFGHSEKIKKMDGESACKIKNQTNQNEIKTRLYVTDCSSLTKEVHAYAIGKGASRAKTELEKLNADFENMKPLDAIDHSIRIMYRCFDPLKDKPFFLEVALMTDKIQEVDDDVVTEISEKYKDLNMDDE</sequence>
<gene>
    <name evidence="2" type="ORF">M153_11430001917</name>
</gene>
<accession>A0A0R0LV45</accession>
<dbReference type="Proteomes" id="UP000051530">
    <property type="component" value="Unassembled WGS sequence"/>
</dbReference>
<dbReference type="AlphaFoldDB" id="A0A0R0LV45"/>
<name>A0A0R0LV45_9MICR</name>
<dbReference type="GO" id="GO:0005839">
    <property type="term" value="C:proteasome core complex"/>
    <property type="evidence" value="ECO:0007669"/>
    <property type="project" value="InterPro"/>
</dbReference>
<proteinExistence type="predicted"/>
<dbReference type="InterPro" id="IPR029055">
    <property type="entry name" value="Ntn_hydrolases_N"/>
</dbReference>
<protein>
    <submittedName>
        <fullName evidence="2">20S proteasome, regulatory subunit alpha type PSMA3/PRE10</fullName>
    </submittedName>
</protein>
<reference evidence="2 3" key="1">
    <citation type="submission" date="2015-07" db="EMBL/GenBank/DDBJ databases">
        <title>The genome of Pseudoloma neurophilia, a relevant intracellular parasite of the zebrafish.</title>
        <authorList>
            <person name="Ndikumana S."/>
            <person name="Pelin A."/>
            <person name="Sanders J."/>
            <person name="Corradi N."/>
        </authorList>
    </citation>
    <scope>NUCLEOTIDE SEQUENCE [LARGE SCALE GENOMIC DNA]</scope>
    <source>
        <strain evidence="2 3">MK1</strain>
    </source>
</reference>
<evidence type="ECO:0000313" key="3">
    <source>
        <dbReference type="Proteomes" id="UP000051530"/>
    </source>
</evidence>
<dbReference type="OrthoDB" id="40134at2759"/>
<dbReference type="InterPro" id="IPR050115">
    <property type="entry name" value="Proteasome_alpha"/>
</dbReference>
<dbReference type="Pfam" id="PF00227">
    <property type="entry name" value="Proteasome"/>
    <property type="match status" value="2"/>
</dbReference>
<dbReference type="VEuPathDB" id="MicrosporidiaDB:M153_11430001917"/>
<evidence type="ECO:0000313" key="2">
    <source>
        <dbReference type="EMBL" id="KRH93292.1"/>
    </source>
</evidence>
<comment type="caution">
    <text evidence="2">The sequence shown here is derived from an EMBL/GenBank/DDBJ whole genome shotgun (WGS) entry which is preliminary data.</text>
</comment>
<keyword evidence="3" id="KW-1185">Reference proteome</keyword>
<dbReference type="InterPro" id="IPR001353">
    <property type="entry name" value="Proteasome_sua/b"/>
</dbReference>
<keyword evidence="1 2" id="KW-0647">Proteasome</keyword>